<evidence type="ECO:0000313" key="4">
    <source>
        <dbReference type="Proteomes" id="UP000192578"/>
    </source>
</evidence>
<evidence type="ECO:0000313" key="3">
    <source>
        <dbReference type="EMBL" id="OWA55463.1"/>
    </source>
</evidence>
<gene>
    <name evidence="3" type="ORF">BV898_19850</name>
</gene>
<dbReference type="EMBL" id="MTYJ01000819">
    <property type="protein sequence ID" value="OWA55463.1"/>
    <property type="molecule type" value="Genomic_DNA"/>
</dbReference>
<protein>
    <submittedName>
        <fullName evidence="3">Uncharacterized protein</fullName>
    </submittedName>
</protein>
<keyword evidence="4" id="KW-1185">Reference proteome</keyword>
<feature type="coiled-coil region" evidence="1">
    <location>
        <begin position="77"/>
        <end position="104"/>
    </location>
</feature>
<proteinExistence type="predicted"/>
<accession>A0A9X6NMA3</accession>
<feature type="region of interest" description="Disordered" evidence="2">
    <location>
        <begin position="1"/>
        <end position="26"/>
    </location>
</feature>
<feature type="compositionally biased region" description="Acidic residues" evidence="2">
    <location>
        <begin position="9"/>
        <end position="21"/>
    </location>
</feature>
<organism evidence="3 4">
    <name type="scientific">Hypsibius exemplaris</name>
    <name type="common">Freshwater tardigrade</name>
    <dbReference type="NCBI Taxonomy" id="2072580"/>
    <lineage>
        <taxon>Eukaryota</taxon>
        <taxon>Metazoa</taxon>
        <taxon>Ecdysozoa</taxon>
        <taxon>Tardigrada</taxon>
        <taxon>Eutardigrada</taxon>
        <taxon>Parachela</taxon>
        <taxon>Hypsibioidea</taxon>
        <taxon>Hypsibiidae</taxon>
        <taxon>Hypsibius</taxon>
    </lineage>
</organism>
<dbReference type="Proteomes" id="UP000192578">
    <property type="component" value="Unassembled WGS sequence"/>
</dbReference>
<sequence>MSSLMDHSGEEDDLASDDDEPSASRSNQHWAWEYFRKGMTKYKQSGEFKVCRKCVPACKKALQGSRRGILAHLQNCKQQLALIRKQAKEELRGMQKRKSDFDAASKRQKTANQKTLLSLVDRKFTAE</sequence>
<reference evidence="4" key="1">
    <citation type="submission" date="2017-01" db="EMBL/GenBank/DDBJ databases">
        <title>Comparative genomics of anhydrobiosis in the tardigrade Hypsibius dujardini.</title>
        <authorList>
            <person name="Yoshida Y."/>
            <person name="Koutsovoulos G."/>
            <person name="Laetsch D."/>
            <person name="Stevens L."/>
            <person name="Kumar S."/>
            <person name="Horikawa D."/>
            <person name="Ishino K."/>
            <person name="Komine S."/>
            <person name="Tomita M."/>
            <person name="Blaxter M."/>
            <person name="Arakawa K."/>
        </authorList>
    </citation>
    <scope>NUCLEOTIDE SEQUENCE [LARGE SCALE GENOMIC DNA]</scope>
    <source>
        <strain evidence="4">Z151</strain>
    </source>
</reference>
<evidence type="ECO:0000256" key="1">
    <source>
        <dbReference type="SAM" id="Coils"/>
    </source>
</evidence>
<evidence type="ECO:0000256" key="2">
    <source>
        <dbReference type="SAM" id="MobiDB-lite"/>
    </source>
</evidence>
<keyword evidence="1" id="KW-0175">Coiled coil</keyword>
<dbReference type="AlphaFoldDB" id="A0A9X6NMA3"/>
<name>A0A9X6NMA3_HYPEX</name>
<comment type="caution">
    <text evidence="3">The sequence shown here is derived from an EMBL/GenBank/DDBJ whole genome shotgun (WGS) entry which is preliminary data.</text>
</comment>